<dbReference type="PROSITE" id="PS50090">
    <property type="entry name" value="MYB_LIKE"/>
    <property type="match status" value="1"/>
</dbReference>
<dbReference type="InterPro" id="IPR001005">
    <property type="entry name" value="SANT/Myb"/>
</dbReference>
<evidence type="ECO:0000259" key="7">
    <source>
        <dbReference type="PROSITE" id="PS51293"/>
    </source>
</evidence>
<dbReference type="Proteomes" id="UP000039865">
    <property type="component" value="Unassembled WGS sequence"/>
</dbReference>
<sequence>MPDNKESNNISQVSGLNIEDFFYNNPSSQSKAGYEQYSMLKVNQRLTSNMLETFRQKTQESQHMLSRNQFKYQSKTIEFKVEPEYLMNNFRTHCDESGMIRQQLKRINTGRWTKQEHEQFLDALRKYGKNWNKIFDSLETRSEQQVRSHAQKFFIKMKSKKNIKHLDIYEALVSYNSRQIIQQQKSRNVEKIQAKTCQNSNSKHFDFNLGKVIHLLLIIEYLQKDQQEIFLVVRDLSCKKEPKMPQNDQSTTIQAVPNHECLKSSQSLSNINLNKTRNRKISESTNNSTQNINKRLFQVVRQEQKVVNANTPKNDIGQKLLIDQNSSQKKLQLAEDEFKEFLEWRRMKSHQYDDEELVQDNDSRIEYNIQKYLRTENQKVNKRKDISPSQLLIEIDEQSLYDEMESNSKNQSENQFYHKNLKRVLTFESSGHSPDVISLKSESAFQEDNYELSQYINYGQMNDYDFNENSKKYNENQSTMILKNGFNNRTQFQYTQQHQQQDHEILWQNIDEIQII</sequence>
<keyword evidence="1" id="KW-0805">Transcription regulation</keyword>
<feature type="domain" description="Myb-like" evidence="6">
    <location>
        <begin position="104"/>
        <end position="154"/>
    </location>
</feature>
<dbReference type="SMART" id="SM00717">
    <property type="entry name" value="SANT"/>
    <property type="match status" value="1"/>
</dbReference>
<reference evidence="9 10" key="1">
    <citation type="submission" date="2014-06" db="EMBL/GenBank/DDBJ databases">
        <authorList>
            <person name="Swart Estienne"/>
        </authorList>
    </citation>
    <scope>NUCLEOTIDE SEQUENCE [LARGE SCALE GENOMIC DNA]</scope>
    <source>
        <strain evidence="9 10">130c</strain>
    </source>
</reference>
<dbReference type="NCBIfam" id="TIGR01557">
    <property type="entry name" value="myb_SHAQKYF"/>
    <property type="match status" value="1"/>
</dbReference>
<protein>
    <submittedName>
        <fullName evidence="9">Myb-related transcription factor</fullName>
    </submittedName>
</protein>
<dbReference type="InParanoid" id="A0A078AE33"/>
<evidence type="ECO:0000259" key="8">
    <source>
        <dbReference type="PROSITE" id="PS51294"/>
    </source>
</evidence>
<dbReference type="InterPro" id="IPR017930">
    <property type="entry name" value="Myb_dom"/>
</dbReference>
<dbReference type="InterPro" id="IPR017884">
    <property type="entry name" value="SANT_dom"/>
</dbReference>
<dbReference type="Pfam" id="PF00249">
    <property type="entry name" value="Myb_DNA-binding"/>
    <property type="match status" value="1"/>
</dbReference>
<dbReference type="PROSITE" id="PS51293">
    <property type="entry name" value="SANT"/>
    <property type="match status" value="1"/>
</dbReference>
<evidence type="ECO:0000256" key="1">
    <source>
        <dbReference type="ARBA" id="ARBA00023015"/>
    </source>
</evidence>
<dbReference type="Gene3D" id="1.10.10.60">
    <property type="entry name" value="Homeodomain-like"/>
    <property type="match status" value="1"/>
</dbReference>
<dbReference type="InterPro" id="IPR006447">
    <property type="entry name" value="Myb_dom_plants"/>
</dbReference>
<evidence type="ECO:0000259" key="6">
    <source>
        <dbReference type="PROSITE" id="PS50090"/>
    </source>
</evidence>
<feature type="domain" description="SANT" evidence="7">
    <location>
        <begin position="111"/>
        <end position="158"/>
    </location>
</feature>
<dbReference type="OrthoDB" id="342406at2759"/>
<dbReference type="PANTHER" id="PTHR12802">
    <property type="entry name" value="SWI/SNF COMPLEX-RELATED"/>
    <property type="match status" value="1"/>
</dbReference>
<organism evidence="9 10">
    <name type="scientific">Stylonychia lemnae</name>
    <name type="common">Ciliate</name>
    <dbReference type="NCBI Taxonomy" id="5949"/>
    <lineage>
        <taxon>Eukaryota</taxon>
        <taxon>Sar</taxon>
        <taxon>Alveolata</taxon>
        <taxon>Ciliophora</taxon>
        <taxon>Intramacronucleata</taxon>
        <taxon>Spirotrichea</taxon>
        <taxon>Stichotrichia</taxon>
        <taxon>Sporadotrichida</taxon>
        <taxon>Oxytrichidae</taxon>
        <taxon>Stylonychinae</taxon>
        <taxon>Stylonychia</taxon>
    </lineage>
</organism>
<proteinExistence type="predicted"/>
<keyword evidence="4" id="KW-0539">Nucleus</keyword>
<evidence type="ECO:0000313" key="10">
    <source>
        <dbReference type="Proteomes" id="UP000039865"/>
    </source>
</evidence>
<evidence type="ECO:0000256" key="3">
    <source>
        <dbReference type="ARBA" id="ARBA00023163"/>
    </source>
</evidence>
<feature type="region of interest" description="Disordered" evidence="5">
    <location>
        <begin position="267"/>
        <end position="286"/>
    </location>
</feature>
<dbReference type="EMBL" id="CCKQ01008639">
    <property type="protein sequence ID" value="CDW80101.1"/>
    <property type="molecule type" value="Genomic_DNA"/>
</dbReference>
<evidence type="ECO:0000256" key="4">
    <source>
        <dbReference type="ARBA" id="ARBA00023242"/>
    </source>
</evidence>
<gene>
    <name evidence="9" type="primary">Contig11740.g12555</name>
    <name evidence="9" type="ORF">STYLEM_9097</name>
</gene>
<evidence type="ECO:0000256" key="5">
    <source>
        <dbReference type="SAM" id="MobiDB-lite"/>
    </source>
</evidence>
<keyword evidence="2" id="KW-0238">DNA-binding</keyword>
<evidence type="ECO:0000313" key="9">
    <source>
        <dbReference type="EMBL" id="CDW80101.1"/>
    </source>
</evidence>
<dbReference type="SUPFAM" id="SSF46689">
    <property type="entry name" value="Homeodomain-like"/>
    <property type="match status" value="1"/>
</dbReference>
<accession>A0A078AE33</accession>
<dbReference type="CDD" id="cd00167">
    <property type="entry name" value="SANT"/>
    <property type="match status" value="1"/>
</dbReference>
<name>A0A078AE33_STYLE</name>
<evidence type="ECO:0000256" key="2">
    <source>
        <dbReference type="ARBA" id="ARBA00023125"/>
    </source>
</evidence>
<keyword evidence="10" id="KW-1185">Reference proteome</keyword>
<dbReference type="InterPro" id="IPR009057">
    <property type="entry name" value="Homeodomain-like_sf"/>
</dbReference>
<dbReference type="GO" id="GO:0003677">
    <property type="term" value="F:DNA binding"/>
    <property type="evidence" value="ECO:0007669"/>
    <property type="project" value="UniProtKB-KW"/>
</dbReference>
<feature type="domain" description="HTH myb-type" evidence="8">
    <location>
        <begin position="104"/>
        <end position="158"/>
    </location>
</feature>
<dbReference type="AlphaFoldDB" id="A0A078AE33"/>
<dbReference type="PROSITE" id="PS51294">
    <property type="entry name" value="HTH_MYB"/>
    <property type="match status" value="1"/>
</dbReference>
<keyword evidence="3" id="KW-0804">Transcription</keyword>